<evidence type="ECO:0000256" key="2">
    <source>
        <dbReference type="ARBA" id="ARBA00022801"/>
    </source>
</evidence>
<name>A0A9C7QRH2_9GAMM</name>
<gene>
    <name evidence="5" type="ORF">DHV72_00470</name>
</gene>
<feature type="domain" description="Peptidase C58 YopT-type" evidence="4">
    <location>
        <begin position="22"/>
        <end position="163"/>
    </location>
</feature>
<dbReference type="InterPro" id="IPR038765">
    <property type="entry name" value="Papain-like_cys_pep_sf"/>
</dbReference>
<dbReference type="InterPro" id="IPR006473">
    <property type="entry name" value="Peptidase_C58_Yopt"/>
</dbReference>
<evidence type="ECO:0000256" key="1">
    <source>
        <dbReference type="ARBA" id="ARBA00022670"/>
    </source>
</evidence>
<dbReference type="Pfam" id="PF03543">
    <property type="entry name" value="Peptidase_C58"/>
    <property type="match status" value="1"/>
</dbReference>
<proteinExistence type="predicted"/>
<dbReference type="Proteomes" id="UP000262210">
    <property type="component" value="Unassembled WGS sequence"/>
</dbReference>
<dbReference type="AlphaFoldDB" id="A0A9C7QRH2"/>
<evidence type="ECO:0000313" key="6">
    <source>
        <dbReference type="Proteomes" id="UP000262210"/>
    </source>
</evidence>
<organism evidence="5 6">
    <name type="scientific">Serratia grimesii</name>
    <dbReference type="NCBI Taxonomy" id="82995"/>
    <lineage>
        <taxon>Bacteria</taxon>
        <taxon>Pseudomonadati</taxon>
        <taxon>Pseudomonadota</taxon>
        <taxon>Gammaproteobacteria</taxon>
        <taxon>Enterobacterales</taxon>
        <taxon>Yersiniaceae</taxon>
        <taxon>Serratia</taxon>
    </lineage>
</organism>
<accession>A0A9C7QRH2</accession>
<keyword evidence="3" id="KW-0788">Thiol protease</keyword>
<dbReference type="GO" id="GO:0006508">
    <property type="term" value="P:proteolysis"/>
    <property type="evidence" value="ECO:0007669"/>
    <property type="project" value="UniProtKB-KW"/>
</dbReference>
<sequence length="200" mass="23044">MSLQQLSVHKKYFKFLDDYNGGEGVCVGISLVWIMRNIDEHGRTDSPIDDSPGLRRAWVYQRDSNAADDDKGYAKRLEWLGNRLDECFDNISFEIKESKSKTFSSSEDNKSVKKKVKDYLADNEKDIAFILFFEAPIIIGHAIAIFQPARKTECYVYDPNVGVSLWKSSGRELCDEIEERFILEEKVQYTLCAGLFVKSW</sequence>
<evidence type="ECO:0000256" key="3">
    <source>
        <dbReference type="ARBA" id="ARBA00022807"/>
    </source>
</evidence>
<comment type="caution">
    <text evidence="5">The sequence shown here is derived from an EMBL/GenBank/DDBJ whole genome shotgun (WGS) entry which is preliminary data.</text>
</comment>
<dbReference type="EMBL" id="DPSM01000001">
    <property type="protein sequence ID" value="HCJ98491.1"/>
    <property type="molecule type" value="Genomic_DNA"/>
</dbReference>
<dbReference type="Gene3D" id="3.90.70.20">
    <property type="match status" value="1"/>
</dbReference>
<reference evidence="5 6" key="1">
    <citation type="journal article" date="2018" name="Nat. Biotechnol.">
        <title>A standardized bacterial taxonomy based on genome phylogeny substantially revises the tree of life.</title>
        <authorList>
            <person name="Parks D.H."/>
            <person name="Chuvochina M."/>
            <person name="Waite D.W."/>
            <person name="Rinke C."/>
            <person name="Skarshewski A."/>
            <person name="Chaumeil P.A."/>
            <person name="Hugenholtz P."/>
        </authorList>
    </citation>
    <scope>NUCLEOTIDE SEQUENCE [LARGE SCALE GENOMIC DNA]</scope>
    <source>
        <strain evidence="5">UBA11264</strain>
    </source>
</reference>
<dbReference type="SUPFAM" id="SSF54001">
    <property type="entry name" value="Cysteine proteinases"/>
    <property type="match status" value="1"/>
</dbReference>
<dbReference type="GO" id="GO:0004197">
    <property type="term" value="F:cysteine-type endopeptidase activity"/>
    <property type="evidence" value="ECO:0007669"/>
    <property type="project" value="InterPro"/>
</dbReference>
<protein>
    <recommendedName>
        <fullName evidence="4">Peptidase C58 YopT-type domain-containing protein</fullName>
    </recommendedName>
</protein>
<dbReference type="RefSeq" id="WP_278430119.1">
    <property type="nucleotide sequence ID" value="NZ_DPSM01000001.1"/>
</dbReference>
<keyword evidence="1" id="KW-0645">Protease</keyword>
<evidence type="ECO:0000313" key="5">
    <source>
        <dbReference type="EMBL" id="HCJ98491.1"/>
    </source>
</evidence>
<keyword evidence="2" id="KW-0378">Hydrolase</keyword>
<evidence type="ECO:0000259" key="4">
    <source>
        <dbReference type="Pfam" id="PF03543"/>
    </source>
</evidence>